<evidence type="ECO:0000313" key="3">
    <source>
        <dbReference type="Proteomes" id="UP000631114"/>
    </source>
</evidence>
<dbReference type="PANTHER" id="PTHR15414">
    <property type="entry name" value="OS-9-RELATED"/>
    <property type="match status" value="1"/>
</dbReference>
<gene>
    <name evidence="2" type="ORF">IFM89_033170</name>
</gene>
<organism evidence="2 3">
    <name type="scientific">Coptis chinensis</name>
    <dbReference type="NCBI Taxonomy" id="261450"/>
    <lineage>
        <taxon>Eukaryota</taxon>
        <taxon>Viridiplantae</taxon>
        <taxon>Streptophyta</taxon>
        <taxon>Embryophyta</taxon>
        <taxon>Tracheophyta</taxon>
        <taxon>Spermatophyta</taxon>
        <taxon>Magnoliopsida</taxon>
        <taxon>Ranunculales</taxon>
        <taxon>Ranunculaceae</taxon>
        <taxon>Coptidoideae</taxon>
        <taxon>Coptis</taxon>
    </lineage>
</organism>
<name>A0A835M2W8_9MAGN</name>
<dbReference type="GO" id="GO:0030970">
    <property type="term" value="P:retrograde protein transport, ER to cytosol"/>
    <property type="evidence" value="ECO:0007669"/>
    <property type="project" value="TreeGrafter"/>
</dbReference>
<protein>
    <recommendedName>
        <fullName evidence="1">Protein OS9-like domain-containing protein</fullName>
    </recommendedName>
</protein>
<dbReference type="InterPro" id="IPR012913">
    <property type="entry name" value="OS9-like_dom"/>
</dbReference>
<reference evidence="2 3" key="1">
    <citation type="submission" date="2020-10" db="EMBL/GenBank/DDBJ databases">
        <title>The Coptis chinensis genome and diversification of protoberbering-type alkaloids.</title>
        <authorList>
            <person name="Wang B."/>
            <person name="Shu S."/>
            <person name="Song C."/>
            <person name="Liu Y."/>
        </authorList>
    </citation>
    <scope>NUCLEOTIDE SEQUENCE [LARGE SCALE GENOMIC DNA]</scope>
    <source>
        <strain evidence="2">HL-2020</strain>
        <tissue evidence="2">Leaf</tissue>
    </source>
</reference>
<evidence type="ECO:0000259" key="1">
    <source>
        <dbReference type="Pfam" id="PF07915"/>
    </source>
</evidence>
<dbReference type="Proteomes" id="UP000631114">
    <property type="component" value="Unassembled WGS sequence"/>
</dbReference>
<proteinExistence type="predicted"/>
<dbReference type="Gene3D" id="2.70.130.10">
    <property type="entry name" value="Mannose-6-phosphate receptor binding domain"/>
    <property type="match status" value="1"/>
</dbReference>
<feature type="domain" description="Protein OS9-like" evidence="1">
    <location>
        <begin position="102"/>
        <end position="135"/>
    </location>
</feature>
<dbReference type="InterPro" id="IPR009011">
    <property type="entry name" value="Man6P_isomerase_rcpt-bd_dom_sf"/>
</dbReference>
<dbReference type="GO" id="GO:0030968">
    <property type="term" value="P:endoplasmic reticulum unfolded protein response"/>
    <property type="evidence" value="ECO:0007669"/>
    <property type="project" value="InterPro"/>
</dbReference>
<accession>A0A835M2W8</accession>
<dbReference type="AlphaFoldDB" id="A0A835M2W8"/>
<dbReference type="GO" id="GO:0005788">
    <property type="term" value="C:endoplasmic reticulum lumen"/>
    <property type="evidence" value="ECO:0007669"/>
    <property type="project" value="TreeGrafter"/>
</dbReference>
<dbReference type="InterPro" id="IPR045149">
    <property type="entry name" value="OS-9-like"/>
</dbReference>
<comment type="caution">
    <text evidence="2">The sequence shown here is derived from an EMBL/GenBank/DDBJ whole genome shotgun (WGS) entry which is preliminary data.</text>
</comment>
<dbReference type="EMBL" id="JADFTS010000003">
    <property type="protein sequence ID" value="KAF9617065.1"/>
    <property type="molecule type" value="Genomic_DNA"/>
</dbReference>
<dbReference type="PANTHER" id="PTHR15414:SF0">
    <property type="entry name" value="ENDOPLASMIC RETICULUM LECTIN 1"/>
    <property type="match status" value="1"/>
</dbReference>
<keyword evidence="3" id="KW-1185">Reference proteome</keyword>
<dbReference type="OrthoDB" id="448954at2759"/>
<dbReference type="Pfam" id="PF07915">
    <property type="entry name" value="PRKCSH"/>
    <property type="match status" value="1"/>
</dbReference>
<evidence type="ECO:0000313" key="2">
    <source>
        <dbReference type="EMBL" id="KAF9617065.1"/>
    </source>
</evidence>
<sequence length="158" mass="17836">MFVHCTFIYYCAGGGGFGRSSHEPKYKIEFHEPHSPFHPDDDQESMVMSDKNGQKFSCFLPKEDKTKTSKFFTHQNTSSLIVETQRKVTLKTPDELLEVFKDKCLYRQEGWWSYEFCYQKNFRQLHLEGDKGRRVVVAVIGRGGCGGGGGGGGGHNGV</sequence>